<feature type="signal peptide" evidence="4">
    <location>
        <begin position="1"/>
        <end position="28"/>
    </location>
</feature>
<dbReference type="AlphaFoldDB" id="A0AAV6VBL1"/>
<keyword evidence="2 4" id="KW-0732">Signal</keyword>
<feature type="chain" id="PRO_5043809470" description="Carboxylesterase type B domain-containing protein" evidence="4">
    <location>
        <begin position="29"/>
        <end position="160"/>
    </location>
</feature>
<dbReference type="SUPFAM" id="SSF53474">
    <property type="entry name" value="alpha/beta-Hydrolases"/>
    <property type="match status" value="1"/>
</dbReference>
<comment type="caution">
    <text evidence="6">The sequence shown here is derived from an EMBL/GenBank/DDBJ whole genome shotgun (WGS) entry which is preliminary data.</text>
</comment>
<evidence type="ECO:0000256" key="4">
    <source>
        <dbReference type="SAM" id="SignalP"/>
    </source>
</evidence>
<dbReference type="InterPro" id="IPR019819">
    <property type="entry name" value="Carboxylesterase_B_CS"/>
</dbReference>
<proteinExistence type="inferred from homology"/>
<evidence type="ECO:0000259" key="5">
    <source>
        <dbReference type="Pfam" id="PF00135"/>
    </source>
</evidence>
<protein>
    <recommendedName>
        <fullName evidence="5">Carboxylesterase type B domain-containing protein</fullName>
    </recommendedName>
</protein>
<evidence type="ECO:0000313" key="7">
    <source>
        <dbReference type="Proteomes" id="UP000827092"/>
    </source>
</evidence>
<feature type="domain" description="Carboxylesterase type B" evidence="5">
    <location>
        <begin position="40"/>
        <end position="156"/>
    </location>
</feature>
<sequence>MPSPKLKHHKLNWTLWTCLFLSLDCIATRHVEPDMKQLSSRVVSTRYGNLRGYMSTLKSTSNRQLAPVEVFLGVPYAGAPKGPLRFMPPVTSPHWKGVRLADQFGPVCPQKLPDVSNETEALLRMPLGRYRYLKRLLPHLSNQSEDCLYLNIYVPGSGEL</sequence>
<dbReference type="Gene3D" id="3.40.50.1820">
    <property type="entry name" value="alpha/beta hydrolase"/>
    <property type="match status" value="1"/>
</dbReference>
<organism evidence="6 7">
    <name type="scientific">Oedothorax gibbosus</name>
    <dbReference type="NCBI Taxonomy" id="931172"/>
    <lineage>
        <taxon>Eukaryota</taxon>
        <taxon>Metazoa</taxon>
        <taxon>Ecdysozoa</taxon>
        <taxon>Arthropoda</taxon>
        <taxon>Chelicerata</taxon>
        <taxon>Arachnida</taxon>
        <taxon>Araneae</taxon>
        <taxon>Araneomorphae</taxon>
        <taxon>Entelegynae</taxon>
        <taxon>Araneoidea</taxon>
        <taxon>Linyphiidae</taxon>
        <taxon>Erigoninae</taxon>
        <taxon>Oedothorax</taxon>
    </lineage>
</organism>
<dbReference type="InterPro" id="IPR051093">
    <property type="entry name" value="Neuroligin/BSAL"/>
</dbReference>
<dbReference type="Pfam" id="PF00135">
    <property type="entry name" value="COesterase"/>
    <property type="match status" value="1"/>
</dbReference>
<evidence type="ECO:0000256" key="1">
    <source>
        <dbReference type="ARBA" id="ARBA00005964"/>
    </source>
</evidence>
<evidence type="ECO:0000256" key="3">
    <source>
        <dbReference type="ARBA" id="ARBA00023180"/>
    </source>
</evidence>
<dbReference type="PANTHER" id="PTHR43903">
    <property type="entry name" value="NEUROLIGIN"/>
    <property type="match status" value="1"/>
</dbReference>
<dbReference type="PROSITE" id="PS00941">
    <property type="entry name" value="CARBOXYLESTERASE_B_2"/>
    <property type="match status" value="1"/>
</dbReference>
<reference evidence="6 7" key="1">
    <citation type="journal article" date="2022" name="Nat. Ecol. Evol.">
        <title>A masculinizing supergene underlies an exaggerated male reproductive morph in a spider.</title>
        <authorList>
            <person name="Hendrickx F."/>
            <person name="De Corte Z."/>
            <person name="Sonet G."/>
            <person name="Van Belleghem S.M."/>
            <person name="Kostlbacher S."/>
            <person name="Vangestel C."/>
        </authorList>
    </citation>
    <scope>NUCLEOTIDE SEQUENCE [LARGE SCALE GENOMIC DNA]</scope>
    <source>
        <strain evidence="6">W744_W776</strain>
    </source>
</reference>
<evidence type="ECO:0000313" key="6">
    <source>
        <dbReference type="EMBL" id="KAG8194052.1"/>
    </source>
</evidence>
<dbReference type="Proteomes" id="UP000827092">
    <property type="component" value="Unassembled WGS sequence"/>
</dbReference>
<keyword evidence="7" id="KW-1185">Reference proteome</keyword>
<evidence type="ECO:0000256" key="2">
    <source>
        <dbReference type="ARBA" id="ARBA00022729"/>
    </source>
</evidence>
<comment type="similarity">
    <text evidence="1">Belongs to the type-B carboxylesterase/lipase family.</text>
</comment>
<gene>
    <name evidence="6" type="ORF">JTE90_003002</name>
</gene>
<keyword evidence="3" id="KW-0325">Glycoprotein</keyword>
<dbReference type="InterPro" id="IPR029058">
    <property type="entry name" value="AB_hydrolase_fold"/>
</dbReference>
<name>A0AAV6VBL1_9ARAC</name>
<dbReference type="InterPro" id="IPR002018">
    <property type="entry name" value="CarbesteraseB"/>
</dbReference>
<accession>A0AAV6VBL1</accession>
<dbReference type="EMBL" id="JAFNEN010000109">
    <property type="protein sequence ID" value="KAG8194052.1"/>
    <property type="molecule type" value="Genomic_DNA"/>
</dbReference>